<dbReference type="EMBL" id="JALNTZ010000001">
    <property type="protein sequence ID" value="KAJ3666402.1"/>
    <property type="molecule type" value="Genomic_DNA"/>
</dbReference>
<evidence type="ECO:0000313" key="1">
    <source>
        <dbReference type="EMBL" id="KAJ3649803.1"/>
    </source>
</evidence>
<dbReference type="Proteomes" id="UP001168821">
    <property type="component" value="Unassembled WGS sequence"/>
</dbReference>
<evidence type="ECO:0000313" key="2">
    <source>
        <dbReference type="EMBL" id="KAJ3666402.1"/>
    </source>
</evidence>
<dbReference type="EMBL" id="JALNTZ010000006">
    <property type="protein sequence ID" value="KAJ3649803.1"/>
    <property type="molecule type" value="Genomic_DNA"/>
</dbReference>
<reference evidence="1" key="1">
    <citation type="journal article" date="2023" name="G3 (Bethesda)">
        <title>Whole genome assemblies of Zophobas morio and Tenebrio molitor.</title>
        <authorList>
            <person name="Kaur S."/>
            <person name="Stinson S.A."/>
            <person name="diCenzo G.C."/>
        </authorList>
    </citation>
    <scope>NUCLEOTIDE SEQUENCE</scope>
    <source>
        <strain evidence="1">QUZm001</strain>
    </source>
</reference>
<name>A0AA38I5G1_9CUCU</name>
<protein>
    <submittedName>
        <fullName evidence="1">Uncharacterized protein</fullName>
    </submittedName>
</protein>
<dbReference type="AlphaFoldDB" id="A0AA38I5G1"/>
<comment type="caution">
    <text evidence="1">The sequence shown here is derived from an EMBL/GenBank/DDBJ whole genome shotgun (WGS) entry which is preliminary data.</text>
</comment>
<gene>
    <name evidence="2" type="ORF">Zmor_001845</name>
    <name evidence="1" type="ORF">Zmor_021523</name>
</gene>
<organism evidence="1 3">
    <name type="scientific">Zophobas morio</name>
    <dbReference type="NCBI Taxonomy" id="2755281"/>
    <lineage>
        <taxon>Eukaryota</taxon>
        <taxon>Metazoa</taxon>
        <taxon>Ecdysozoa</taxon>
        <taxon>Arthropoda</taxon>
        <taxon>Hexapoda</taxon>
        <taxon>Insecta</taxon>
        <taxon>Pterygota</taxon>
        <taxon>Neoptera</taxon>
        <taxon>Endopterygota</taxon>
        <taxon>Coleoptera</taxon>
        <taxon>Polyphaga</taxon>
        <taxon>Cucujiformia</taxon>
        <taxon>Tenebrionidae</taxon>
        <taxon>Zophobas</taxon>
    </lineage>
</organism>
<accession>A0AA38I5G1</accession>
<proteinExistence type="predicted"/>
<keyword evidence="3" id="KW-1185">Reference proteome</keyword>
<sequence>MTVVEQASTAIVHDCPRRFPPVWNCTSICRRNASGTSIYRCCLSFVEGIPIVNATMCLAASLIANGFVAAITGRPRLQPASAGRPSRCVLSRLSTGLMTGSGVDSYL</sequence>
<evidence type="ECO:0000313" key="3">
    <source>
        <dbReference type="Proteomes" id="UP001168821"/>
    </source>
</evidence>